<dbReference type="InterPro" id="IPR008972">
    <property type="entry name" value="Cupredoxin"/>
</dbReference>
<gene>
    <name evidence="3" type="ORF">HXX08_24405</name>
    <name evidence="4" type="ORF">OZ401_004566</name>
</gene>
<dbReference type="Proteomes" id="UP000521676">
    <property type="component" value="Unassembled WGS sequence"/>
</dbReference>
<dbReference type="InterPro" id="IPR045087">
    <property type="entry name" value="Cu-oxidase_fam"/>
</dbReference>
<dbReference type="SUPFAM" id="SSF49503">
    <property type="entry name" value="Cupredoxins"/>
    <property type="match status" value="3"/>
</dbReference>
<accession>A0A8T7MA58</accession>
<keyword evidence="6" id="KW-1185">Reference proteome</keyword>
<organism evidence="3 5">
    <name type="scientific">Candidatus Chlorohelix allophototropha</name>
    <dbReference type="NCBI Taxonomy" id="3003348"/>
    <lineage>
        <taxon>Bacteria</taxon>
        <taxon>Bacillati</taxon>
        <taxon>Chloroflexota</taxon>
        <taxon>Chloroflexia</taxon>
        <taxon>Candidatus Chloroheliales</taxon>
        <taxon>Candidatus Chloroheliaceae</taxon>
        <taxon>Candidatus Chlorohelix</taxon>
    </lineage>
</organism>
<evidence type="ECO:0000256" key="1">
    <source>
        <dbReference type="ARBA" id="ARBA00010609"/>
    </source>
</evidence>
<dbReference type="Proteomes" id="UP001431572">
    <property type="component" value="Chromosome 2"/>
</dbReference>
<sequence>MKRRKFLIGLGASGAAAVAIKLSPTQVSAVAQTKGAYDPTKLPYLLKRRVTHADRKLAASNRAAFYKTHPRLAGANSSINATGTTAGILAAIPTPTPGGIPDYFGSYPNYSLSPILPKFVDSLPGLTSLAGVGPGFGKNNINNYLPIAAPDTTSYPGSDYYEIGLVEYSGQFHSKLGKTKLRGYVQLNTVDKNGAPLTDLLGNPVTTTPHYLGPVIVATKGRPVRVKFTNKLATGTGGNLFIPVDTTVMGAGTGYNNTNNTTQTYTQNRATLHLHGGNTPWISDGTAHQWTVPVGETSTTLTKGTSSQDVPDMPPTGVGELTFYWTNQQSGRLMFYHDHAYGITRLNVYAGEAAGYLLTDPDEASLVADGSVPPLTDTVPLVIQDKTFLDSTVNTTLANGTNTLPNWQLLDPTWPFAVDSTRNDLWFPHVYMPNQNPYDFSGANAMGRWDYGPWFWPPMTTIVNKPTQANPYYDPANPSSPPIIPATPSISIVPEGFMDTPIVNGQAYPYVEVEPKAYRFMILNACNDRFLNLQLYKAQSQAVMWNIDGTLNDANAGEVKMVPASNAAGITWPADWPTRDGRDGGFPDPAAIGPNFIQIGTEGGLLPAPVTIPNRPVGYDYNRRNIVVLNVLEKALFLGPAERADTIIDFSAYAGQTIILYNDAPAPVPAFDPRNDYYTGAPDQTSTGGAPTTVAGYGPNTRTIMQIRVKAAVTTPNNYKSGQIAASLPAVFAKTQDRIIVLNNNYNSVYGVTNLPADSYVRIQDTALASTNIKDNRLYNNIVNGITLTNAGTGYVTPPVVTVSGGNGLGATAVANMVTTGVVQSFNLLSGGAGYTVPPTVTLAASPAGVSGQATARAILSPTSIASIAVTNGGSGYTTAPTVNITGGGGTGATATAVLKGGGAVASITITNGGSGYNRAPTLTLSAPPAGGVRATATATIARRVTALTLTNGGTGYTTAPTVNITGGAGTGATATAAISGVLNTITVGNGGTGYRNAPTVNITGGGGTGATASATVNRNTGRITAITITNRGSGYTSAPTISFTGGGGTGATATAAIINVVVSLTLTSGGTGYTGTPTVSFTGGGGTGAAATATVASAVNAITLTNAGSGYTTAPTVTFNNNGTGGTGATATATLLSVIGSITVTNPGSGYTSVPTISFNGGGGTGAVATALLNPTSVAGITVVVGGSGYTTAPAVTITSANASGGGAAAISVLAHNGTVGSVTVTNGGGGFLTVPTVTFSAAPAGGVPAAGFATIASSPLTMPLEPKAIQELFDMNYGRMNAILGTEIPNTTGVNQTTLPNAFIDPPNEIIKTADYTQPIGSTADGTQIWKITHNGVDTHAIHWHLMNVQVINRVGWDGAIRVPDANELGWKETVRMNPLEDIIVALRPYAQNLPWDLPNSVRYMDPTQKAGGSADFTGVDPNNLPAPVTNDLVNFGWEYTWHCHLLGHEENDMMRPIIFGVAPKAPTSVTTSAAAGSVTVNWTSIAKNATGFTVQRATAWNGPWTTVGTTGATTYTYQDKTTVKGTTYFYRVIANNVVGYTKAYPAVGTTKVGYPNASFDSTPTNALPVSAL</sequence>
<dbReference type="SUPFAM" id="SSF49265">
    <property type="entry name" value="Fibronectin type III"/>
    <property type="match status" value="1"/>
</dbReference>
<evidence type="ECO:0000259" key="2">
    <source>
        <dbReference type="PROSITE" id="PS50853"/>
    </source>
</evidence>
<dbReference type="EMBL" id="CP128400">
    <property type="protein sequence ID" value="WJW68943.1"/>
    <property type="molecule type" value="Genomic_DNA"/>
</dbReference>
<dbReference type="Gene3D" id="2.60.40.420">
    <property type="entry name" value="Cupredoxins - blue copper proteins"/>
    <property type="match status" value="3"/>
</dbReference>
<dbReference type="PANTHER" id="PTHR48267:SF1">
    <property type="entry name" value="BILIRUBIN OXIDASE"/>
    <property type="match status" value="1"/>
</dbReference>
<dbReference type="Gene3D" id="2.60.40.10">
    <property type="entry name" value="Immunoglobulins"/>
    <property type="match status" value="1"/>
</dbReference>
<evidence type="ECO:0000313" key="6">
    <source>
        <dbReference type="Proteomes" id="UP001431572"/>
    </source>
</evidence>
<evidence type="ECO:0000313" key="4">
    <source>
        <dbReference type="EMBL" id="WJW68943.1"/>
    </source>
</evidence>
<name>A0A8T7MA58_9CHLR</name>
<dbReference type="RefSeq" id="WP_341470848.1">
    <property type="nucleotide sequence ID" value="NZ_CP128400.1"/>
</dbReference>
<comment type="similarity">
    <text evidence="1">Belongs to the multicopper oxidase family.</text>
</comment>
<proteinExistence type="inferred from homology"/>
<dbReference type="InterPro" id="IPR003961">
    <property type="entry name" value="FN3_dom"/>
</dbReference>
<dbReference type="EMBL" id="JACATZ010000003">
    <property type="protein sequence ID" value="NWJ49015.1"/>
    <property type="molecule type" value="Genomic_DNA"/>
</dbReference>
<protein>
    <recommendedName>
        <fullName evidence="2">Fibronectin type-III domain-containing protein</fullName>
    </recommendedName>
</protein>
<reference evidence="4" key="2">
    <citation type="journal article" date="2024" name="Nature">
        <title>Anoxygenic phototroph of the Chloroflexota uses a type I reaction centre.</title>
        <authorList>
            <person name="Tsuji J.M."/>
            <person name="Shaw N.A."/>
            <person name="Nagashima S."/>
            <person name="Venkiteswaran J.J."/>
            <person name="Schiff S.L."/>
            <person name="Watanabe T."/>
            <person name="Fukui M."/>
            <person name="Hanada S."/>
            <person name="Tank M."/>
            <person name="Neufeld J.D."/>
        </authorList>
    </citation>
    <scope>NUCLEOTIDE SEQUENCE</scope>
    <source>
        <strain evidence="4">L227-S17</strain>
    </source>
</reference>
<feature type="domain" description="Fibronectin type-III" evidence="2">
    <location>
        <begin position="1465"/>
        <end position="1558"/>
    </location>
</feature>
<dbReference type="PROSITE" id="PS50853">
    <property type="entry name" value="FN3"/>
    <property type="match status" value="1"/>
</dbReference>
<evidence type="ECO:0000313" key="3">
    <source>
        <dbReference type="EMBL" id="NWJ49015.1"/>
    </source>
</evidence>
<evidence type="ECO:0000313" key="5">
    <source>
        <dbReference type="Proteomes" id="UP000521676"/>
    </source>
</evidence>
<dbReference type="PANTHER" id="PTHR48267">
    <property type="entry name" value="CUPREDOXIN SUPERFAMILY PROTEIN"/>
    <property type="match status" value="1"/>
</dbReference>
<dbReference type="InterPro" id="IPR036116">
    <property type="entry name" value="FN3_sf"/>
</dbReference>
<reference evidence="3 5" key="1">
    <citation type="submission" date="2020-06" db="EMBL/GenBank/DDBJ databases">
        <title>Anoxygenic phototrophic Chloroflexota member uses a Type I reaction center.</title>
        <authorList>
            <person name="Tsuji J.M."/>
            <person name="Shaw N.A."/>
            <person name="Nagashima S."/>
            <person name="Venkiteswaran J."/>
            <person name="Schiff S.L."/>
            <person name="Hanada S."/>
            <person name="Tank M."/>
            <person name="Neufeld J.D."/>
        </authorList>
    </citation>
    <scope>NUCLEOTIDE SEQUENCE [LARGE SCALE GENOMIC DNA]</scope>
    <source>
        <strain evidence="3">L227-S17</strain>
    </source>
</reference>
<dbReference type="InterPro" id="IPR013783">
    <property type="entry name" value="Ig-like_fold"/>
</dbReference>